<dbReference type="AlphaFoldDB" id="A0AAW3PFK7"/>
<comment type="caution">
    <text evidence="2">The sequence shown here is derived from an EMBL/GenBank/DDBJ whole genome shotgun (WGS) entry which is preliminary data.</text>
</comment>
<sequence>MRDRTKRRIGARLRIVATGFGIAFAMSGAGAAEQQHVDGIVRFAGALVDLYDVTFDAPSVEASSSATAATLRFDAHGRRLPGVHVALVELDGQPLSRPAGAEVRATWRDARDDRIVPLEAGRTHRVGPYGGVLTVAGPDMETGAPAPVVIRIRHP</sequence>
<feature type="chain" id="PRO_5043632626" evidence="1">
    <location>
        <begin position="32"/>
        <end position="155"/>
    </location>
</feature>
<evidence type="ECO:0000313" key="3">
    <source>
        <dbReference type="Proteomes" id="UP000063236"/>
    </source>
</evidence>
<evidence type="ECO:0000256" key="1">
    <source>
        <dbReference type="SAM" id="SignalP"/>
    </source>
</evidence>
<evidence type="ECO:0000313" key="2">
    <source>
        <dbReference type="EMBL" id="KWF52164.1"/>
    </source>
</evidence>
<gene>
    <name evidence="2" type="ORF">WL88_19140</name>
</gene>
<organism evidence="2 3">
    <name type="scientific">Burkholderia diffusa</name>
    <dbReference type="NCBI Taxonomy" id="488732"/>
    <lineage>
        <taxon>Bacteria</taxon>
        <taxon>Pseudomonadati</taxon>
        <taxon>Pseudomonadota</taxon>
        <taxon>Betaproteobacteria</taxon>
        <taxon>Burkholderiales</taxon>
        <taxon>Burkholderiaceae</taxon>
        <taxon>Burkholderia</taxon>
        <taxon>Burkholderia cepacia complex</taxon>
    </lineage>
</organism>
<accession>A0AAW3PFK7</accession>
<name>A0AAW3PFK7_9BURK</name>
<feature type="signal peptide" evidence="1">
    <location>
        <begin position="1"/>
        <end position="31"/>
    </location>
</feature>
<dbReference type="Proteomes" id="UP000063236">
    <property type="component" value="Unassembled WGS sequence"/>
</dbReference>
<dbReference type="EMBL" id="LPJV01000036">
    <property type="protein sequence ID" value="KWF52164.1"/>
    <property type="molecule type" value="Genomic_DNA"/>
</dbReference>
<reference evidence="2 3" key="1">
    <citation type="submission" date="2015-11" db="EMBL/GenBank/DDBJ databases">
        <title>Expanding the genomic diversity of Burkholderia species for the development of highly accurate diagnostics.</title>
        <authorList>
            <person name="Sahl J."/>
            <person name="Keim P."/>
            <person name="Wagner D."/>
        </authorList>
    </citation>
    <scope>NUCLEOTIDE SEQUENCE [LARGE SCALE GENOMIC DNA]</scope>
    <source>
        <strain evidence="2 3">MSMB378WGS</strain>
    </source>
</reference>
<proteinExistence type="predicted"/>
<protein>
    <submittedName>
        <fullName evidence="2">Thioesterase</fullName>
    </submittedName>
</protein>
<keyword evidence="1" id="KW-0732">Signal</keyword>